<dbReference type="EMBL" id="AMGV01000012">
    <property type="protein sequence ID" value="KEF53905.1"/>
    <property type="molecule type" value="Genomic_DNA"/>
</dbReference>
<protein>
    <recommendedName>
        <fullName evidence="2">EthD domain-containing protein</fullName>
    </recommendedName>
</protein>
<dbReference type="AlphaFoldDB" id="A0A072PEC6"/>
<dbReference type="OrthoDB" id="3454835at2759"/>
<evidence type="ECO:0000313" key="4">
    <source>
        <dbReference type="Proteomes" id="UP000027920"/>
    </source>
</evidence>
<dbReference type="Pfam" id="PF07110">
    <property type="entry name" value="EthD"/>
    <property type="match status" value="1"/>
</dbReference>
<dbReference type="RefSeq" id="XP_013256495.1">
    <property type="nucleotide sequence ID" value="XM_013401041.1"/>
</dbReference>
<feature type="domain" description="EthD" evidence="2">
    <location>
        <begin position="163"/>
        <end position="211"/>
    </location>
</feature>
<dbReference type="InterPro" id="IPR009799">
    <property type="entry name" value="EthD_dom"/>
</dbReference>
<comment type="similarity">
    <text evidence="1">Belongs to the tpcK family.</text>
</comment>
<dbReference type="GO" id="GO:0016491">
    <property type="term" value="F:oxidoreductase activity"/>
    <property type="evidence" value="ECO:0007669"/>
    <property type="project" value="InterPro"/>
</dbReference>
<gene>
    <name evidence="3" type="ORF">A1O9_10307</name>
</gene>
<dbReference type="GeneID" id="25285211"/>
<organism evidence="3 4">
    <name type="scientific">Exophiala aquamarina CBS 119918</name>
    <dbReference type="NCBI Taxonomy" id="1182545"/>
    <lineage>
        <taxon>Eukaryota</taxon>
        <taxon>Fungi</taxon>
        <taxon>Dikarya</taxon>
        <taxon>Ascomycota</taxon>
        <taxon>Pezizomycotina</taxon>
        <taxon>Eurotiomycetes</taxon>
        <taxon>Chaetothyriomycetidae</taxon>
        <taxon>Chaetothyriales</taxon>
        <taxon>Herpotrichiellaceae</taxon>
        <taxon>Exophiala</taxon>
    </lineage>
</organism>
<evidence type="ECO:0000259" key="2">
    <source>
        <dbReference type="Pfam" id="PF07110"/>
    </source>
</evidence>
<evidence type="ECO:0000313" key="3">
    <source>
        <dbReference type="EMBL" id="KEF53905.1"/>
    </source>
</evidence>
<dbReference type="Gene3D" id="3.30.70.100">
    <property type="match status" value="1"/>
</dbReference>
<name>A0A072PEC6_9EURO</name>
<evidence type="ECO:0000256" key="1">
    <source>
        <dbReference type="ARBA" id="ARBA00005986"/>
    </source>
</evidence>
<accession>A0A072PEC6</accession>
<dbReference type="Proteomes" id="UP000027920">
    <property type="component" value="Unassembled WGS sequence"/>
</dbReference>
<reference evidence="3 4" key="1">
    <citation type="submission" date="2013-03" db="EMBL/GenBank/DDBJ databases">
        <title>The Genome Sequence of Exophiala aquamarina CBS 119918.</title>
        <authorList>
            <consortium name="The Broad Institute Genomics Platform"/>
            <person name="Cuomo C."/>
            <person name="de Hoog S."/>
            <person name="Gorbushina A."/>
            <person name="Walker B."/>
            <person name="Young S.K."/>
            <person name="Zeng Q."/>
            <person name="Gargeya S."/>
            <person name="Fitzgerald M."/>
            <person name="Haas B."/>
            <person name="Abouelleil A."/>
            <person name="Allen A.W."/>
            <person name="Alvarado L."/>
            <person name="Arachchi H.M."/>
            <person name="Berlin A.M."/>
            <person name="Chapman S.B."/>
            <person name="Gainer-Dewar J."/>
            <person name="Goldberg J."/>
            <person name="Griggs A."/>
            <person name="Gujja S."/>
            <person name="Hansen M."/>
            <person name="Howarth C."/>
            <person name="Imamovic A."/>
            <person name="Ireland A."/>
            <person name="Larimer J."/>
            <person name="McCowan C."/>
            <person name="Murphy C."/>
            <person name="Pearson M."/>
            <person name="Poon T.W."/>
            <person name="Priest M."/>
            <person name="Roberts A."/>
            <person name="Saif S."/>
            <person name="Shea T."/>
            <person name="Sisk P."/>
            <person name="Sykes S."/>
            <person name="Wortman J."/>
            <person name="Nusbaum C."/>
            <person name="Birren B."/>
        </authorList>
    </citation>
    <scope>NUCLEOTIDE SEQUENCE [LARGE SCALE GENOMIC DNA]</scope>
    <source>
        <strain evidence="3 4">CBS 119918</strain>
    </source>
</reference>
<proteinExistence type="inferred from homology"/>
<dbReference type="HOGENOM" id="CLU_1138008_0_0_1"/>
<sequence>MAIKTASLQEQQGLWHWPIDTGLTPRTFSTFTINSSFALRVWGEGLSGAWGVREIRVLGHLRGKVDGPRDGTVFPSHSFAESSVLYSPAPDAYVPKVTLSFTVFGSLVSQPSHVIAKGYSHFGAGNQEGGGFGRPISQALGQQACTVGARTVNPSRDRQYHITPEHKALVAAIGSKSPYDGIAEFLVHRYEDMLAFFADPEYMEKIRPDEEAVGDNSKMICLVGVDYVVIDGNKYIKHEGPSAF</sequence>
<comment type="caution">
    <text evidence="3">The sequence shown here is derived from an EMBL/GenBank/DDBJ whole genome shotgun (WGS) entry which is preliminary data.</text>
</comment>
<dbReference type="VEuPathDB" id="FungiDB:A1O9_10307"/>
<dbReference type="SUPFAM" id="SSF54909">
    <property type="entry name" value="Dimeric alpha+beta barrel"/>
    <property type="match status" value="1"/>
</dbReference>
<dbReference type="InterPro" id="IPR011008">
    <property type="entry name" value="Dimeric_a/b-barrel"/>
</dbReference>
<keyword evidence="4" id="KW-1185">Reference proteome</keyword>